<protein>
    <recommendedName>
        <fullName evidence="2">HTH cro/C1-type domain-containing protein</fullName>
    </recommendedName>
</protein>
<dbReference type="EMBL" id="CP001074">
    <property type="protein sequence ID" value="ACE89840.1"/>
    <property type="molecule type" value="Genomic_DNA"/>
</dbReference>
<evidence type="ECO:0000313" key="3">
    <source>
        <dbReference type="EMBL" id="ACE89840.1"/>
    </source>
</evidence>
<dbReference type="Proteomes" id="UP000008817">
    <property type="component" value="Chromosome"/>
</dbReference>
<accession>B3PQJ4</accession>
<dbReference type="KEGG" id="rec:RHECIAT_CH0000853"/>
<name>B3PQJ4_RHIE6</name>
<dbReference type="InterPro" id="IPR010982">
    <property type="entry name" value="Lambda_DNA-bd_dom_sf"/>
</dbReference>
<dbReference type="HOGENOM" id="CLU_1979747_0_0_5"/>
<dbReference type="CDD" id="cd00093">
    <property type="entry name" value="HTH_XRE"/>
    <property type="match status" value="1"/>
</dbReference>
<feature type="region of interest" description="Disordered" evidence="1">
    <location>
        <begin position="100"/>
        <end position="126"/>
    </location>
</feature>
<evidence type="ECO:0000256" key="1">
    <source>
        <dbReference type="SAM" id="MobiDB-lite"/>
    </source>
</evidence>
<sequence length="126" mass="14344">MTPYRNPHAALRVGQIIEAHLKKSELSYRDLAHRLGVSDTKIVYFVTGRHYFPVEFAKPTAEALGIDQGELIYSILLQYFPTTEVDAICDSIAMHVLDQHKSSEGDTDDKGQEKQNRKGKKRKKSR</sequence>
<feature type="compositionally biased region" description="Basic and acidic residues" evidence="1">
    <location>
        <begin position="100"/>
        <end position="116"/>
    </location>
</feature>
<dbReference type="PROSITE" id="PS50943">
    <property type="entry name" value="HTH_CROC1"/>
    <property type="match status" value="1"/>
</dbReference>
<organism evidence="3 4">
    <name type="scientific">Rhizobium etli (strain CIAT 652)</name>
    <dbReference type="NCBI Taxonomy" id="491916"/>
    <lineage>
        <taxon>Bacteria</taxon>
        <taxon>Pseudomonadati</taxon>
        <taxon>Pseudomonadota</taxon>
        <taxon>Alphaproteobacteria</taxon>
        <taxon>Hyphomicrobiales</taxon>
        <taxon>Rhizobiaceae</taxon>
        <taxon>Rhizobium/Agrobacterium group</taxon>
        <taxon>Rhizobium</taxon>
    </lineage>
</organism>
<dbReference type="InterPro" id="IPR001387">
    <property type="entry name" value="Cro/C1-type_HTH"/>
</dbReference>
<reference evidence="3 4" key="1">
    <citation type="submission" date="2008-04" db="EMBL/GenBank/DDBJ databases">
        <title>Genome diversity and DNA divergence of Rhizobium etli.</title>
        <authorList>
            <person name="Gonzalez V."/>
            <person name="Acosta J.L."/>
            <person name="Santamaria R.I."/>
            <person name="Bustos P."/>
            <person name="Hernandez-Gonzalez I.L."/>
            <person name="Fernandez J.L."/>
            <person name="Diaz R."/>
            <person name="Flores M."/>
            <person name="Mora J."/>
            <person name="Palacios R."/>
            <person name="Davila G."/>
        </authorList>
    </citation>
    <scope>NUCLEOTIDE SEQUENCE [LARGE SCALE GENOMIC DNA]</scope>
    <source>
        <strain evidence="3 4">CIAT 652</strain>
    </source>
</reference>
<dbReference type="SUPFAM" id="SSF47413">
    <property type="entry name" value="lambda repressor-like DNA-binding domains"/>
    <property type="match status" value="1"/>
</dbReference>
<feature type="compositionally biased region" description="Basic residues" evidence="1">
    <location>
        <begin position="117"/>
        <end position="126"/>
    </location>
</feature>
<dbReference type="GO" id="GO:0003677">
    <property type="term" value="F:DNA binding"/>
    <property type="evidence" value="ECO:0007669"/>
    <property type="project" value="InterPro"/>
</dbReference>
<dbReference type="Gene3D" id="1.10.260.40">
    <property type="entry name" value="lambda repressor-like DNA-binding domains"/>
    <property type="match status" value="1"/>
</dbReference>
<gene>
    <name evidence="3" type="ordered locus">RHECIAT_CH0000853</name>
</gene>
<feature type="domain" description="HTH cro/C1-type" evidence="2">
    <location>
        <begin position="17"/>
        <end position="71"/>
    </location>
</feature>
<evidence type="ECO:0000313" key="4">
    <source>
        <dbReference type="Proteomes" id="UP000008817"/>
    </source>
</evidence>
<dbReference type="AlphaFoldDB" id="B3PQJ4"/>
<dbReference type="eggNOG" id="ENOG5030RZV">
    <property type="taxonomic scope" value="Bacteria"/>
</dbReference>
<proteinExistence type="predicted"/>
<evidence type="ECO:0000259" key="2">
    <source>
        <dbReference type="PROSITE" id="PS50943"/>
    </source>
</evidence>